<dbReference type="KEGG" id="mgy:MGMSRv2__2293"/>
<reference evidence="1 2" key="1">
    <citation type="journal article" date="2014" name="Genome Announc.">
        <title>Complete genome sequence of Magnetospirillum gryphiswaldense MSR-1.</title>
        <authorList>
            <person name="Wang X."/>
            <person name="Wang Q."/>
            <person name="Zhang W."/>
            <person name="Wang Y."/>
            <person name="Li L."/>
            <person name="Wen T."/>
            <person name="Zhang T."/>
            <person name="Zhang Y."/>
            <person name="Xu J."/>
            <person name="Hu J."/>
            <person name="Li S."/>
            <person name="Liu L."/>
            <person name="Liu J."/>
            <person name="Jiang W."/>
            <person name="Tian J."/>
            <person name="Li Y."/>
            <person name="Schuler D."/>
            <person name="Wang L."/>
            <person name="Li J."/>
        </authorList>
    </citation>
    <scope>NUCLEOTIDE SEQUENCE [LARGE SCALE GENOMIC DNA]</scope>
    <source>
        <strain evidence="2">DSM 6361 / JCM 21280 / NBRC 15271 / MSR-1</strain>
    </source>
</reference>
<dbReference type="eggNOG" id="ENOG502ZG05">
    <property type="taxonomic scope" value="Bacteria"/>
</dbReference>
<protein>
    <submittedName>
        <fullName evidence="1">Uncharacterized protein</fullName>
    </submittedName>
</protein>
<dbReference type="AlphaFoldDB" id="V6F4T5"/>
<keyword evidence="2" id="KW-1185">Reference proteome</keyword>
<proteinExistence type="predicted"/>
<evidence type="ECO:0000313" key="1">
    <source>
        <dbReference type="EMBL" id="CDK99508.1"/>
    </source>
</evidence>
<dbReference type="Proteomes" id="UP000018922">
    <property type="component" value="Chromosome I"/>
</dbReference>
<gene>
    <name evidence="1" type="ordered locus">MGMSRv2__2293</name>
</gene>
<dbReference type="STRING" id="1430440.MGMSRv2__2293"/>
<evidence type="ECO:0000313" key="2">
    <source>
        <dbReference type="Proteomes" id="UP000018922"/>
    </source>
</evidence>
<accession>V6F4T5</accession>
<organism evidence="1 2">
    <name type="scientific">Magnetospirillum gryphiswaldense (strain DSM 6361 / JCM 21280 / NBRC 15271 / MSR-1)</name>
    <dbReference type="NCBI Taxonomy" id="431944"/>
    <lineage>
        <taxon>Bacteria</taxon>
        <taxon>Pseudomonadati</taxon>
        <taxon>Pseudomonadota</taxon>
        <taxon>Alphaproteobacteria</taxon>
        <taxon>Rhodospirillales</taxon>
        <taxon>Rhodospirillaceae</taxon>
        <taxon>Magnetospirillum</taxon>
    </lineage>
</organism>
<dbReference type="EMBL" id="HG794546">
    <property type="protein sequence ID" value="CDK99508.1"/>
    <property type="molecule type" value="Genomic_DNA"/>
</dbReference>
<name>V6F4T5_MAGGM</name>
<dbReference type="HOGENOM" id="CLU_2523581_0_0_5"/>
<sequence>MSEQRAAAASALAVAAEASATASAIVAAQAENDGAFWAGQAESFAAAAEAAATIVADATGLDLQTLIVSARRGSDYRTLGIELF</sequence>
<dbReference type="RefSeq" id="WP_024080514.1">
    <property type="nucleotide sequence ID" value="NZ_CP027526.1"/>
</dbReference>